<keyword evidence="1" id="KW-0472">Membrane</keyword>
<dbReference type="AlphaFoldDB" id="A0A1C7LUI9"/>
<evidence type="ECO:0000256" key="1">
    <source>
        <dbReference type="SAM" id="Phobius"/>
    </source>
</evidence>
<gene>
    <name evidence="2" type="ORF">A0H81_11488</name>
</gene>
<keyword evidence="1" id="KW-1133">Transmembrane helix</keyword>
<sequence>MAASNYYSHDWNAVFVFADHAAQSILLWPVALLLISAFYLYRSLYPKSSNTAQHVSLLTKQITGPSPEEGISMISNGYALEHVPFDVGDVRVTKLLVHPIKVCRAC</sequence>
<keyword evidence="3" id="KW-1185">Reference proteome</keyword>
<dbReference type="Proteomes" id="UP000092993">
    <property type="component" value="Unassembled WGS sequence"/>
</dbReference>
<evidence type="ECO:0000313" key="3">
    <source>
        <dbReference type="Proteomes" id="UP000092993"/>
    </source>
</evidence>
<organism evidence="2 3">
    <name type="scientific">Grifola frondosa</name>
    <name type="common">Maitake</name>
    <name type="synonym">Polyporus frondosus</name>
    <dbReference type="NCBI Taxonomy" id="5627"/>
    <lineage>
        <taxon>Eukaryota</taxon>
        <taxon>Fungi</taxon>
        <taxon>Dikarya</taxon>
        <taxon>Basidiomycota</taxon>
        <taxon>Agaricomycotina</taxon>
        <taxon>Agaricomycetes</taxon>
        <taxon>Polyporales</taxon>
        <taxon>Grifolaceae</taxon>
        <taxon>Grifola</taxon>
    </lineage>
</organism>
<evidence type="ECO:0000313" key="2">
    <source>
        <dbReference type="EMBL" id="OBZ68461.1"/>
    </source>
</evidence>
<dbReference type="OrthoDB" id="17255at2759"/>
<dbReference type="EMBL" id="LUGG01000020">
    <property type="protein sequence ID" value="OBZ68461.1"/>
    <property type="molecule type" value="Genomic_DNA"/>
</dbReference>
<protein>
    <submittedName>
        <fullName evidence="2">Uncharacterized protein</fullName>
    </submittedName>
</protein>
<reference evidence="2 3" key="1">
    <citation type="submission" date="2016-03" db="EMBL/GenBank/DDBJ databases">
        <title>Whole genome sequencing of Grifola frondosa 9006-11.</title>
        <authorList>
            <person name="Min B."/>
            <person name="Park H."/>
            <person name="Kim J.-G."/>
            <person name="Cho H."/>
            <person name="Oh Y.-L."/>
            <person name="Kong W.-S."/>
            <person name="Choi I.-G."/>
        </authorList>
    </citation>
    <scope>NUCLEOTIDE SEQUENCE [LARGE SCALE GENOMIC DNA]</scope>
    <source>
        <strain evidence="2 3">9006-11</strain>
    </source>
</reference>
<proteinExistence type="predicted"/>
<comment type="caution">
    <text evidence="2">The sequence shown here is derived from an EMBL/GenBank/DDBJ whole genome shotgun (WGS) entry which is preliminary data.</text>
</comment>
<accession>A0A1C7LUI9</accession>
<keyword evidence="1" id="KW-0812">Transmembrane</keyword>
<name>A0A1C7LUI9_GRIFR</name>
<feature type="transmembrane region" description="Helical" evidence="1">
    <location>
        <begin position="20"/>
        <end position="41"/>
    </location>
</feature>